<dbReference type="Proteomes" id="UP000190696">
    <property type="component" value="Unassembled WGS sequence"/>
</dbReference>
<sequence length="346" mass="40500">MKKKDNIFENLEKIKKECFLKECFHQDENCNDRIIKAHSIQNNRILNEISENGEVLMIGGGSDNSSNFKTSMQRKGRRIATTFTGFCGRHDNDLFMPIEEKNYQVGNKEQEFLFAYRALAKEYHTKTTVGDMFRKMRQYIKAGEYHKLSNIFDENNQPDIAHIQYMADTVTGTLIGQEDAEARLKLFRKRMNNDLDNSNFNEIVTDVIELDEEYHIAVSSITFIERDLNNEVINHLDDLDAQLAPLFVTIFPQEGKTYILLSYFARNKRKYKFIREQILSKSIRMQKVIISNLIVAYFENWVISPIKWNELGTKTHSRIHRYYVKTIAAGDGKRSLLNDKNMNLFC</sequence>
<accession>A0A1S9T711</accession>
<gene>
    <name evidence="1" type="ORF">BW900_15815</name>
</gene>
<dbReference type="AlphaFoldDB" id="A0A1S9T711"/>
<dbReference type="EMBL" id="MUAI01000012">
    <property type="protein sequence ID" value="OOR05793.1"/>
    <property type="molecule type" value="Genomic_DNA"/>
</dbReference>
<evidence type="ECO:0000313" key="1">
    <source>
        <dbReference type="EMBL" id="OOR05793.1"/>
    </source>
</evidence>
<proteinExistence type="predicted"/>
<organism evidence="1 2">
    <name type="scientific">Bacillus mycoides</name>
    <dbReference type="NCBI Taxonomy" id="1405"/>
    <lineage>
        <taxon>Bacteria</taxon>
        <taxon>Bacillati</taxon>
        <taxon>Bacillota</taxon>
        <taxon>Bacilli</taxon>
        <taxon>Bacillales</taxon>
        <taxon>Bacillaceae</taxon>
        <taxon>Bacillus</taxon>
        <taxon>Bacillus cereus group</taxon>
    </lineage>
</organism>
<protein>
    <submittedName>
        <fullName evidence="1">Uncharacterized protein</fullName>
    </submittedName>
</protein>
<name>A0A1S9T711_BACMY</name>
<comment type="caution">
    <text evidence="1">The sequence shown here is derived from an EMBL/GenBank/DDBJ whole genome shotgun (WGS) entry which is preliminary data.</text>
</comment>
<evidence type="ECO:0000313" key="2">
    <source>
        <dbReference type="Proteomes" id="UP000190696"/>
    </source>
</evidence>
<dbReference type="RefSeq" id="WP_078176349.1">
    <property type="nucleotide sequence ID" value="NZ_JBCMNA010000001.1"/>
</dbReference>
<reference evidence="1 2" key="1">
    <citation type="submission" date="2017-01" db="EMBL/GenBank/DDBJ databases">
        <title>Bacillus cereus isolates.</title>
        <authorList>
            <person name="Beno S.M."/>
        </authorList>
    </citation>
    <scope>NUCLEOTIDE SEQUENCE [LARGE SCALE GENOMIC DNA]</scope>
    <source>
        <strain evidence="1 2">FSL W7-1108</strain>
    </source>
</reference>